<keyword evidence="7" id="KW-1185">Reference proteome</keyword>
<dbReference type="Gene3D" id="3.60.20.10">
    <property type="entry name" value="Glutamine Phosphoribosylpyrophosphate, subunit 1, domain 1"/>
    <property type="match status" value="1"/>
</dbReference>
<dbReference type="SUPFAM" id="SSF56235">
    <property type="entry name" value="N-terminal nucleophile aminohydrolases (Ntn hydrolases)"/>
    <property type="match status" value="1"/>
</dbReference>
<sequence>MIRLRAAGHFRGGAFFCIDGRLIAMRHMTIWLATLAASTAMTASVAAPTARWGGGEILWDSFGVPHIYARTEEGGFYGFGYAQAQSHGNLLLRMYGESRARAAEYWGEKYEKQDKWLVANDVPERSALWFKRQTPQMQTNLEAFAAGVNAYAAAHPEAIDPDVKIVLPLKGVDIIAHAQRLMNFGYIASDRKVLADPSINEAGGSNAWAVAPSRSASGKAMLLANPHLPWAPSQLTYYEAQITAPGMAIYGATQVGLPVLRFAFNNDLGFTNTVNTLLGFTSYKLTLEGSGYRFDGKTQPFKSVVKSYKVKQGDGTTKTVSFEQKSTVHGPLFTLPDGKTTIALKVAGLDRPGVLQQYLDMGKARDWATFEKALRRMQVVMFNIIYADRAGHILYLDNGLLPKHDGGDLKYWSAPVAGDTSKTLWKDVHSYDEMPKLLDPATGFVQNANDPPWLATWPRALDPKSYPAYVAPVGPMSQRAQLSVKLMTKADKISFDDFVARKVTTTSLMAGRMLPELLAAAAGSGDADVQAAVALLKAWDHRFEPDSRAALLFETWAGIFSPRNFTDQSNYAVKWTLNDPLETPRGLKDPAAAVVMLKQAAGKTRELYGAIDRPYGDVSRFRIGDVSVPASGGFGNMGVFRTITWGPMKNGERTPVHGETWVSMVEFGTPMKAVGLMSYGNSSQPGSKHNSDQLQLLSEKKFRTLWIARADVENHLEEKHAF</sequence>
<dbReference type="GO" id="GO:0017000">
    <property type="term" value="P:antibiotic biosynthetic process"/>
    <property type="evidence" value="ECO:0007669"/>
    <property type="project" value="InterPro"/>
</dbReference>
<comment type="similarity">
    <text evidence="1">Belongs to the peptidase S45 family.</text>
</comment>
<gene>
    <name evidence="6" type="ORF">BV98_003069</name>
</gene>
<dbReference type="EMBL" id="JFZA02000034">
    <property type="protein sequence ID" value="KFG89242.1"/>
    <property type="molecule type" value="Genomic_DNA"/>
</dbReference>
<proteinExistence type="inferred from homology"/>
<evidence type="ECO:0000256" key="3">
    <source>
        <dbReference type="ARBA" id="ARBA00022801"/>
    </source>
</evidence>
<accession>A0A086P774</accession>
<evidence type="ECO:0000256" key="4">
    <source>
        <dbReference type="ARBA" id="ARBA00023145"/>
    </source>
</evidence>
<dbReference type="Gene3D" id="2.30.120.10">
    <property type="match status" value="1"/>
</dbReference>
<dbReference type="InterPro" id="IPR002692">
    <property type="entry name" value="S45"/>
</dbReference>
<dbReference type="AlphaFoldDB" id="A0A086P774"/>
<dbReference type="Pfam" id="PF01804">
    <property type="entry name" value="Penicil_amidase"/>
    <property type="match status" value="1"/>
</dbReference>
<dbReference type="eggNOG" id="COG2366">
    <property type="taxonomic scope" value="Bacteria"/>
</dbReference>
<comment type="caution">
    <text evidence="6">The sequence shown here is derived from an EMBL/GenBank/DDBJ whole genome shotgun (WGS) entry which is preliminary data.</text>
</comment>
<dbReference type="Gene3D" id="1.10.1400.10">
    <property type="match status" value="1"/>
</dbReference>
<dbReference type="PATRIC" id="fig|1219045.3.peg.3111"/>
<dbReference type="InterPro" id="IPR014395">
    <property type="entry name" value="Pen/GL7ACA/AHL_acylase"/>
</dbReference>
<dbReference type="PIRSF" id="PIRSF001227">
    <property type="entry name" value="Pen_acylase"/>
    <property type="match status" value="1"/>
</dbReference>
<evidence type="ECO:0000256" key="5">
    <source>
        <dbReference type="PIRSR" id="PIRSR001227-1"/>
    </source>
</evidence>
<organism evidence="6 7">
    <name type="scientific">Sphingobium herbicidovorans (strain ATCC 700291 / DSM 11019 / CCUG 56400 / KCTC 2939 / LMG 18315 / NBRC 16415 / MH)</name>
    <name type="common">Sphingomonas herbicidovorans</name>
    <dbReference type="NCBI Taxonomy" id="1219045"/>
    <lineage>
        <taxon>Bacteria</taxon>
        <taxon>Pseudomonadati</taxon>
        <taxon>Pseudomonadota</taxon>
        <taxon>Alphaproteobacteria</taxon>
        <taxon>Sphingomonadales</taxon>
        <taxon>Sphingomonadaceae</taxon>
        <taxon>Sphingobium</taxon>
    </lineage>
</organism>
<dbReference type="RefSeq" id="WP_231568047.1">
    <property type="nucleotide sequence ID" value="NZ_BCZD01000010.1"/>
</dbReference>
<dbReference type="GO" id="GO:0016811">
    <property type="term" value="F:hydrolase activity, acting on carbon-nitrogen (but not peptide) bonds, in linear amides"/>
    <property type="evidence" value="ECO:0007669"/>
    <property type="project" value="InterPro"/>
</dbReference>
<dbReference type="MEROPS" id="S45.002"/>
<dbReference type="PANTHER" id="PTHR34218">
    <property type="entry name" value="PEPTIDASE S45 PENICILLIN AMIDASE"/>
    <property type="match status" value="1"/>
</dbReference>
<protein>
    <submittedName>
        <fullName evidence="6">Glutaryl-7-aminocephalosporanic-acid acylase subunit beta</fullName>
    </submittedName>
</protein>
<evidence type="ECO:0000313" key="6">
    <source>
        <dbReference type="EMBL" id="KFG89242.1"/>
    </source>
</evidence>
<evidence type="ECO:0000256" key="1">
    <source>
        <dbReference type="ARBA" id="ARBA00006586"/>
    </source>
</evidence>
<dbReference type="STRING" id="76947.GCA_002080435_02171"/>
<dbReference type="InterPro" id="IPR023343">
    <property type="entry name" value="Penicillin_amidase_dom1"/>
</dbReference>
<dbReference type="PANTHER" id="PTHR34218:SF3">
    <property type="entry name" value="ACYL-HOMOSERINE LACTONE ACYLASE PVDQ"/>
    <property type="match status" value="1"/>
</dbReference>
<name>A0A086P774_SPHHM</name>
<keyword evidence="4" id="KW-0865">Zymogen</keyword>
<evidence type="ECO:0000313" key="7">
    <source>
        <dbReference type="Proteomes" id="UP000024284"/>
    </source>
</evidence>
<keyword evidence="3" id="KW-0378">Hydrolase</keyword>
<evidence type="ECO:0000256" key="2">
    <source>
        <dbReference type="ARBA" id="ARBA00022729"/>
    </source>
</evidence>
<dbReference type="InterPro" id="IPR043146">
    <property type="entry name" value="Penicillin_amidase_N_B-knob"/>
</dbReference>
<dbReference type="InterPro" id="IPR043147">
    <property type="entry name" value="Penicillin_amidase_A-knob"/>
</dbReference>
<keyword evidence="2" id="KW-0732">Signal</keyword>
<dbReference type="Proteomes" id="UP000024284">
    <property type="component" value="Unassembled WGS sequence"/>
</dbReference>
<reference evidence="6" key="1">
    <citation type="submission" date="2014-08" db="EMBL/GenBank/DDBJ databases">
        <title>Draft genome sequences of Sphingobium herbicidovorans.</title>
        <authorList>
            <person name="Gan H.M."/>
            <person name="Gan H.Y."/>
            <person name="Savka M.A."/>
        </authorList>
    </citation>
    <scope>NUCLEOTIDE SEQUENCE [LARGE SCALE GENOMIC DNA]</scope>
    <source>
        <strain evidence="6">NBRC 16415</strain>
    </source>
</reference>
<feature type="active site" description="Nucleophile" evidence="5">
    <location>
        <position position="205"/>
    </location>
</feature>
<dbReference type="Gene3D" id="1.10.439.10">
    <property type="entry name" value="Penicillin Amidohydrolase, domain 1"/>
    <property type="match status" value="1"/>
</dbReference>
<dbReference type="InterPro" id="IPR029055">
    <property type="entry name" value="Ntn_hydrolases_N"/>
</dbReference>